<comment type="function">
    <text evidence="5">Dirigent proteins impart stereoselectivity on the phenoxy radical-coupling reaction, yielding optically active lignans from two molecules of coniferyl alcohol in the biosynthesis of lignans, flavonolignans, and alkaloids and thus plays a central role in plant secondary metabolism.</text>
</comment>
<keyword evidence="3 5" id="KW-0964">Secreted</keyword>
<dbReference type="OrthoDB" id="675424at2759"/>
<accession>A0A835E4F3</accession>
<dbReference type="Pfam" id="PF01419">
    <property type="entry name" value="Jacalin"/>
    <property type="match status" value="1"/>
</dbReference>
<dbReference type="Proteomes" id="UP000636709">
    <property type="component" value="Unassembled WGS sequence"/>
</dbReference>
<dbReference type="InterPro" id="IPR004265">
    <property type="entry name" value="Dirigent"/>
</dbReference>
<dbReference type="SMART" id="SM00915">
    <property type="entry name" value="Jacalin"/>
    <property type="match status" value="1"/>
</dbReference>
<evidence type="ECO:0000313" key="7">
    <source>
        <dbReference type="EMBL" id="KAF8665208.1"/>
    </source>
</evidence>
<feature type="domain" description="Jacalin-type lectin" evidence="6">
    <location>
        <begin position="166"/>
        <end position="307"/>
    </location>
</feature>
<keyword evidence="5" id="KW-0052">Apoplast</keyword>
<dbReference type="SUPFAM" id="SSF51101">
    <property type="entry name" value="Mannose-binding lectins"/>
    <property type="match status" value="1"/>
</dbReference>
<evidence type="ECO:0000256" key="2">
    <source>
        <dbReference type="ARBA" id="ARBA00011738"/>
    </source>
</evidence>
<dbReference type="GO" id="GO:0048046">
    <property type="term" value="C:apoplast"/>
    <property type="evidence" value="ECO:0007669"/>
    <property type="project" value="UniProtKB-SubCell"/>
</dbReference>
<evidence type="ECO:0000256" key="4">
    <source>
        <dbReference type="ARBA" id="ARBA00022734"/>
    </source>
</evidence>
<dbReference type="InterPro" id="IPR033734">
    <property type="entry name" value="Jacalin-like_lectin_dom_plant"/>
</dbReference>
<name>A0A835E4F3_9POAL</name>
<dbReference type="PANTHER" id="PTHR46506">
    <property type="entry name" value="OS05G0143600 PROTEIN"/>
    <property type="match status" value="1"/>
</dbReference>
<dbReference type="InterPro" id="IPR036404">
    <property type="entry name" value="Jacalin-like_lectin_dom_sf"/>
</dbReference>
<dbReference type="GO" id="GO:0009699">
    <property type="term" value="P:phenylpropanoid biosynthetic process"/>
    <property type="evidence" value="ECO:0007669"/>
    <property type="project" value="UniProtKB-ARBA"/>
</dbReference>
<dbReference type="EMBL" id="JACEFO010002331">
    <property type="protein sequence ID" value="KAF8665208.1"/>
    <property type="molecule type" value="Genomic_DNA"/>
</dbReference>
<dbReference type="InterPro" id="IPR001229">
    <property type="entry name" value="Jacalin-like_lectin_dom"/>
</dbReference>
<dbReference type="Pfam" id="PF03018">
    <property type="entry name" value="Dirigent"/>
    <property type="match status" value="1"/>
</dbReference>
<sequence>MENPPSIIVTPIAATVAMEFMKLTFRSLYIRRRGPNCEISMDGISNFGKRYFSDFPVYDGPGSDAKLVARIQGVTTQTGESYHQIFTIVFEIDRFKGSTLLTNGVITGGSDEWAIYGGTGVFAMATGVIKRKYVEPRNDGNTDEFAMDVFVPVMVPSGDSQTKGSVTKVGLWGGKGGSAQDITEPPKRLQSVTIRSDIAIDSIEFTYTDESGQRHTAGRWGGPGGYPHTIDLADSEYVTEISGTYGTFQGVTVLTSFKIVTNERSWGPWANENGKHFTFSVPTSTSVVGFYGSGGTFLDAIGVYLHQL</sequence>
<comment type="subcellular location">
    <subcellularLocation>
        <location evidence="5">Secreted</location>
        <location evidence="5">Extracellular space</location>
        <location evidence="5">Apoplast</location>
    </subcellularLocation>
</comment>
<dbReference type="Gene3D" id="2.40.480.10">
    <property type="entry name" value="Allene oxide cyclase-like"/>
    <property type="match status" value="1"/>
</dbReference>
<evidence type="ECO:0000256" key="5">
    <source>
        <dbReference type="RuleBase" id="RU363099"/>
    </source>
</evidence>
<dbReference type="PROSITE" id="PS51752">
    <property type="entry name" value="JACALIN_LECTIN"/>
    <property type="match status" value="1"/>
</dbReference>
<evidence type="ECO:0000259" key="6">
    <source>
        <dbReference type="PROSITE" id="PS51752"/>
    </source>
</evidence>
<dbReference type="Gene3D" id="2.100.10.30">
    <property type="entry name" value="Jacalin-like lectin domain"/>
    <property type="match status" value="1"/>
</dbReference>
<comment type="caution">
    <text evidence="7">The sequence shown here is derived from an EMBL/GenBank/DDBJ whole genome shotgun (WGS) entry which is preliminary data.</text>
</comment>
<organism evidence="7 8">
    <name type="scientific">Digitaria exilis</name>
    <dbReference type="NCBI Taxonomy" id="1010633"/>
    <lineage>
        <taxon>Eukaryota</taxon>
        <taxon>Viridiplantae</taxon>
        <taxon>Streptophyta</taxon>
        <taxon>Embryophyta</taxon>
        <taxon>Tracheophyta</taxon>
        <taxon>Spermatophyta</taxon>
        <taxon>Magnoliopsida</taxon>
        <taxon>Liliopsida</taxon>
        <taxon>Poales</taxon>
        <taxon>Poaceae</taxon>
        <taxon>PACMAD clade</taxon>
        <taxon>Panicoideae</taxon>
        <taxon>Panicodae</taxon>
        <taxon>Paniceae</taxon>
        <taxon>Anthephorinae</taxon>
        <taxon>Digitaria</taxon>
    </lineage>
</organism>
<evidence type="ECO:0000313" key="8">
    <source>
        <dbReference type="Proteomes" id="UP000636709"/>
    </source>
</evidence>
<dbReference type="AlphaFoldDB" id="A0A835E4F3"/>
<dbReference type="InterPro" id="IPR044859">
    <property type="entry name" value="Allene_oxi_cyc_Dirigent"/>
</dbReference>
<keyword evidence="8" id="KW-1185">Reference proteome</keyword>
<comment type="similarity">
    <text evidence="1 5">Belongs to the plant dirigent protein family.</text>
</comment>
<dbReference type="CDD" id="cd09612">
    <property type="entry name" value="Jacalin"/>
    <property type="match status" value="1"/>
</dbReference>
<evidence type="ECO:0000256" key="1">
    <source>
        <dbReference type="ARBA" id="ARBA00010746"/>
    </source>
</evidence>
<protein>
    <recommendedName>
        <fullName evidence="5">Dirigent protein</fullName>
    </recommendedName>
</protein>
<keyword evidence="4" id="KW-0430">Lectin</keyword>
<gene>
    <name evidence="7" type="ORF">HU200_054104</name>
</gene>
<comment type="subunit">
    <text evidence="2 5">Homodimer.</text>
</comment>
<proteinExistence type="inferred from homology"/>
<reference evidence="7" key="1">
    <citation type="submission" date="2020-07" db="EMBL/GenBank/DDBJ databases">
        <title>Genome sequence and genetic diversity analysis of an under-domesticated orphan crop, white fonio (Digitaria exilis).</title>
        <authorList>
            <person name="Bennetzen J.L."/>
            <person name="Chen S."/>
            <person name="Ma X."/>
            <person name="Wang X."/>
            <person name="Yssel A.E.J."/>
            <person name="Chaluvadi S.R."/>
            <person name="Johnson M."/>
            <person name="Gangashetty P."/>
            <person name="Hamidou F."/>
            <person name="Sanogo M.D."/>
            <person name="Zwaenepoel A."/>
            <person name="Wallace J."/>
            <person name="Van De Peer Y."/>
            <person name="Van Deynze A."/>
        </authorList>
    </citation>
    <scope>NUCLEOTIDE SEQUENCE</scope>
    <source>
        <tissue evidence="7">Leaves</tissue>
    </source>
</reference>
<dbReference type="GO" id="GO:0030246">
    <property type="term" value="F:carbohydrate binding"/>
    <property type="evidence" value="ECO:0007669"/>
    <property type="project" value="UniProtKB-KW"/>
</dbReference>
<evidence type="ECO:0000256" key="3">
    <source>
        <dbReference type="ARBA" id="ARBA00022525"/>
    </source>
</evidence>